<dbReference type="InterPro" id="IPR059000">
    <property type="entry name" value="ATPase_P-type_domA"/>
</dbReference>
<feature type="transmembrane region" description="Helical" evidence="11">
    <location>
        <begin position="754"/>
        <end position="776"/>
    </location>
</feature>
<dbReference type="InterPro" id="IPR023298">
    <property type="entry name" value="ATPase_P-typ_TM_dom_sf"/>
</dbReference>
<evidence type="ECO:0000259" key="12">
    <source>
        <dbReference type="PROSITE" id="PS50846"/>
    </source>
</evidence>
<dbReference type="InterPro" id="IPR023214">
    <property type="entry name" value="HAD_sf"/>
</dbReference>
<dbReference type="InterPro" id="IPR017969">
    <property type="entry name" value="Heavy-metal-associated_CS"/>
</dbReference>
<dbReference type="Gene3D" id="3.30.70.100">
    <property type="match status" value="1"/>
</dbReference>
<evidence type="ECO:0000256" key="3">
    <source>
        <dbReference type="ARBA" id="ARBA00022475"/>
    </source>
</evidence>
<feature type="transmembrane region" description="Helical" evidence="11">
    <location>
        <begin position="257"/>
        <end position="276"/>
    </location>
</feature>
<dbReference type="GO" id="GO:0005507">
    <property type="term" value="F:copper ion binding"/>
    <property type="evidence" value="ECO:0007669"/>
    <property type="project" value="TreeGrafter"/>
</dbReference>
<evidence type="ECO:0000256" key="9">
    <source>
        <dbReference type="ARBA" id="ARBA00022989"/>
    </source>
</evidence>
<dbReference type="SUPFAM" id="SSF81653">
    <property type="entry name" value="Calcium ATPase, transduction domain A"/>
    <property type="match status" value="1"/>
</dbReference>
<dbReference type="GO" id="GO:0016887">
    <property type="term" value="F:ATP hydrolysis activity"/>
    <property type="evidence" value="ECO:0007669"/>
    <property type="project" value="InterPro"/>
</dbReference>
<evidence type="ECO:0000256" key="2">
    <source>
        <dbReference type="ARBA" id="ARBA00006024"/>
    </source>
</evidence>
<keyword evidence="9 11" id="KW-1133">Transmembrane helix</keyword>
<feature type="transmembrane region" description="Helical" evidence="11">
    <location>
        <begin position="161"/>
        <end position="180"/>
    </location>
</feature>
<keyword evidence="4 11" id="KW-0812">Transmembrane</keyword>
<dbReference type="InterPro" id="IPR036163">
    <property type="entry name" value="HMA_dom_sf"/>
</dbReference>
<dbReference type="NCBIfam" id="TIGR01511">
    <property type="entry name" value="ATPase-IB1_Cu"/>
    <property type="match status" value="1"/>
</dbReference>
<protein>
    <submittedName>
        <fullName evidence="13">Cu2+-exporting ATPase</fullName>
    </submittedName>
</protein>
<evidence type="ECO:0000256" key="6">
    <source>
        <dbReference type="ARBA" id="ARBA00022741"/>
    </source>
</evidence>
<dbReference type="FunFam" id="2.70.150.10:FF:000020">
    <property type="entry name" value="Copper-exporting P-type ATPase A"/>
    <property type="match status" value="1"/>
</dbReference>
<evidence type="ECO:0000256" key="4">
    <source>
        <dbReference type="ARBA" id="ARBA00022692"/>
    </source>
</evidence>
<comment type="similarity">
    <text evidence="2 11">Belongs to the cation transport ATPase (P-type) (TC 3.A.3) family. Type IB subfamily.</text>
</comment>
<feature type="transmembrane region" description="Helical" evidence="11">
    <location>
        <begin position="782"/>
        <end position="803"/>
    </location>
</feature>
<evidence type="ECO:0000256" key="1">
    <source>
        <dbReference type="ARBA" id="ARBA00004651"/>
    </source>
</evidence>
<dbReference type="SFLD" id="SFLDG00002">
    <property type="entry name" value="C1.7:_P-type_atpase_like"/>
    <property type="match status" value="1"/>
</dbReference>
<keyword evidence="14" id="KW-1185">Reference proteome</keyword>
<dbReference type="InterPro" id="IPR001757">
    <property type="entry name" value="P_typ_ATPase"/>
</dbReference>
<dbReference type="SUPFAM" id="SSF56784">
    <property type="entry name" value="HAD-like"/>
    <property type="match status" value="1"/>
</dbReference>
<evidence type="ECO:0000256" key="5">
    <source>
        <dbReference type="ARBA" id="ARBA00022723"/>
    </source>
</evidence>
<dbReference type="AlphaFoldDB" id="A0A1I1NHI0"/>
<dbReference type="InterPro" id="IPR027256">
    <property type="entry name" value="P-typ_ATPase_IB"/>
</dbReference>
<reference evidence="13 14" key="1">
    <citation type="submission" date="2016-10" db="EMBL/GenBank/DDBJ databases">
        <authorList>
            <person name="de Groot N.N."/>
        </authorList>
    </citation>
    <scope>NUCLEOTIDE SEQUENCE [LARGE SCALE GENOMIC DNA]</scope>
    <source>
        <strain evidence="13 14">DSM 6793</strain>
    </source>
</reference>
<name>A0A1I1NHI0_9BACT</name>
<dbReference type="Pfam" id="PF00702">
    <property type="entry name" value="Hydrolase"/>
    <property type="match status" value="1"/>
</dbReference>
<keyword evidence="5 11" id="KW-0479">Metal-binding</keyword>
<dbReference type="GO" id="GO:0055070">
    <property type="term" value="P:copper ion homeostasis"/>
    <property type="evidence" value="ECO:0007669"/>
    <property type="project" value="TreeGrafter"/>
</dbReference>
<dbReference type="PANTHER" id="PTHR43520">
    <property type="entry name" value="ATP7, ISOFORM B"/>
    <property type="match status" value="1"/>
</dbReference>
<dbReference type="CDD" id="cd00371">
    <property type="entry name" value="HMA"/>
    <property type="match status" value="1"/>
</dbReference>
<dbReference type="NCBIfam" id="TIGR01494">
    <property type="entry name" value="ATPase_P-type"/>
    <property type="match status" value="1"/>
</dbReference>
<feature type="transmembrane region" description="Helical" evidence="11">
    <location>
        <begin position="411"/>
        <end position="433"/>
    </location>
</feature>
<feature type="transmembrane region" description="Helical" evidence="11">
    <location>
        <begin position="192"/>
        <end position="214"/>
    </location>
</feature>
<comment type="subcellular location">
    <subcellularLocation>
        <location evidence="1">Cell membrane</location>
        <topology evidence="1">Multi-pass membrane protein</topology>
    </subcellularLocation>
</comment>
<proteinExistence type="inferred from homology"/>
<dbReference type="SFLD" id="SFLDS00003">
    <property type="entry name" value="Haloacid_Dehalogenase"/>
    <property type="match status" value="1"/>
</dbReference>
<dbReference type="PANTHER" id="PTHR43520:SF8">
    <property type="entry name" value="P-TYPE CU(+) TRANSPORTER"/>
    <property type="match status" value="1"/>
</dbReference>
<dbReference type="InterPro" id="IPR006121">
    <property type="entry name" value="HMA_dom"/>
</dbReference>
<dbReference type="GO" id="GO:0060003">
    <property type="term" value="P:copper ion export"/>
    <property type="evidence" value="ECO:0007669"/>
    <property type="project" value="UniProtKB-ARBA"/>
</dbReference>
<dbReference type="EMBL" id="FOLE01000015">
    <property type="protein sequence ID" value="SFC97089.1"/>
    <property type="molecule type" value="Genomic_DNA"/>
</dbReference>
<feature type="domain" description="HMA" evidence="12">
    <location>
        <begin position="73"/>
        <end position="139"/>
    </location>
</feature>
<sequence>MQNTGFIYISLENLEDAQDVARLQKTLSSTDGVSASGVEFNNSRVFFESAKPLDVFPRIIKNLQELGYKIASRKEIFPVMDMSCAACAVSVESVLKTQVGVLSAAVNYANASAAVEYVPSVADAYDLKAAVQSFGYDLQVENSPQADELLAQHKRQKYETLRFKTIGAMLLAVPLIVIGMTPNLMHQTWAHYVSWALATPMLFYFGQTFFAGAYKQAKHRTANMDTLVALSTSVAYTYSVFNVLFPEFWHSRGLHPQVYFEASAVIIAFILLGKWLEETAKNNTASAIKKLIGLQPKSVTLISADGQPQEVAISAVRVGDILLAKAGEKIAVDGIVTAGSSFVDESMISGEPIPVTKQEGDNVLAGTINQQGSFQYQAQKVGADTLLSQIIKTVQQAQGSKAPVQQLVDKIAGIFVPVVMSLAALSFVVWLVFGGENAFTHALLAFVTVLIIACPCALGLATPTAIMAGIGAGATRGILIKDAQSLEVAQKVNAIVLDKTGTITEGKPEVVAAQWFDAQIIEAKNILYSIEKSSQHPIAQAVVHWLEGQCEYKEIQEVETLIGQGIKARWNSDSYLVGNLGLLESAGVSVMPKAQDWVSSRLAQANTVISVAKNGQLVGCVAIADAIKSTSAEAIEALRNLDISVYMLTGDNDQTAAAVANEVGIRHFQANVLPTQKAAFVKNLQAQGKVVAMVGDGLNDSGALAQADVSVAMGKGSDVALDVSAITIVSGDLLKVPAAVALSKQTVATIRQNLFWAFVYNLLAIPVAAGILYPLNGFLLDPMWAGAAMAMSSVSVVTNSLLLKNKKF</sequence>
<evidence type="ECO:0000256" key="10">
    <source>
        <dbReference type="ARBA" id="ARBA00023136"/>
    </source>
</evidence>
<dbReference type="PRINTS" id="PR00119">
    <property type="entry name" value="CATATPASE"/>
</dbReference>
<dbReference type="CDD" id="cd02094">
    <property type="entry name" value="P-type_ATPase_Cu-like"/>
    <property type="match status" value="1"/>
</dbReference>
<dbReference type="PROSITE" id="PS00154">
    <property type="entry name" value="ATPASE_E1_E2"/>
    <property type="match status" value="1"/>
</dbReference>
<feature type="transmembrane region" description="Helical" evidence="11">
    <location>
        <begin position="439"/>
        <end position="461"/>
    </location>
</feature>
<dbReference type="GO" id="GO:0043682">
    <property type="term" value="F:P-type divalent copper transporter activity"/>
    <property type="evidence" value="ECO:0007669"/>
    <property type="project" value="TreeGrafter"/>
</dbReference>
<evidence type="ECO:0000313" key="13">
    <source>
        <dbReference type="EMBL" id="SFC97089.1"/>
    </source>
</evidence>
<dbReference type="GO" id="GO:0005524">
    <property type="term" value="F:ATP binding"/>
    <property type="evidence" value="ECO:0007669"/>
    <property type="project" value="UniProtKB-UniRule"/>
</dbReference>
<dbReference type="Proteomes" id="UP000199514">
    <property type="component" value="Unassembled WGS sequence"/>
</dbReference>
<accession>A0A1I1NHI0</accession>
<dbReference type="PRINTS" id="PR00943">
    <property type="entry name" value="CUATPASE"/>
</dbReference>
<dbReference type="GO" id="GO:0005886">
    <property type="term" value="C:plasma membrane"/>
    <property type="evidence" value="ECO:0007669"/>
    <property type="project" value="UniProtKB-SubCell"/>
</dbReference>
<dbReference type="InterPro" id="IPR008250">
    <property type="entry name" value="ATPase_P-typ_transduc_dom_A_sf"/>
</dbReference>
<evidence type="ECO:0000256" key="11">
    <source>
        <dbReference type="RuleBase" id="RU362081"/>
    </source>
</evidence>
<dbReference type="SFLD" id="SFLDF00027">
    <property type="entry name" value="p-type_atpase"/>
    <property type="match status" value="1"/>
</dbReference>
<evidence type="ECO:0000256" key="7">
    <source>
        <dbReference type="ARBA" id="ARBA00022840"/>
    </source>
</evidence>
<dbReference type="Gene3D" id="3.40.1110.10">
    <property type="entry name" value="Calcium-transporting ATPase, cytoplasmic domain N"/>
    <property type="match status" value="1"/>
</dbReference>
<dbReference type="InterPro" id="IPR044492">
    <property type="entry name" value="P_typ_ATPase_HD_dom"/>
</dbReference>
<keyword evidence="10 11" id="KW-0472">Membrane</keyword>
<dbReference type="NCBIfam" id="TIGR01525">
    <property type="entry name" value="ATPase-IB_hvy"/>
    <property type="match status" value="1"/>
</dbReference>
<dbReference type="Pfam" id="PF00122">
    <property type="entry name" value="E1-E2_ATPase"/>
    <property type="match status" value="1"/>
</dbReference>
<keyword evidence="8" id="KW-1278">Translocase</keyword>
<dbReference type="InterPro" id="IPR018303">
    <property type="entry name" value="ATPase_P-typ_P_site"/>
</dbReference>
<dbReference type="PROSITE" id="PS01047">
    <property type="entry name" value="HMA_1"/>
    <property type="match status" value="1"/>
</dbReference>
<gene>
    <name evidence="13" type="ORF">SAMN05421780_11526</name>
</gene>
<evidence type="ECO:0000256" key="8">
    <source>
        <dbReference type="ARBA" id="ARBA00022967"/>
    </source>
</evidence>
<organism evidence="13 14">
    <name type="scientific">Flexibacter flexilis DSM 6793</name>
    <dbReference type="NCBI Taxonomy" id="927664"/>
    <lineage>
        <taxon>Bacteria</taxon>
        <taxon>Pseudomonadati</taxon>
        <taxon>Bacteroidota</taxon>
        <taxon>Cytophagia</taxon>
        <taxon>Cytophagales</taxon>
        <taxon>Flexibacteraceae</taxon>
        <taxon>Flexibacter</taxon>
    </lineage>
</organism>
<keyword evidence="6 11" id="KW-0547">Nucleotide-binding</keyword>
<dbReference type="SUPFAM" id="SSF55008">
    <property type="entry name" value="HMA, heavy metal-associated domain"/>
    <property type="match status" value="1"/>
</dbReference>
<dbReference type="PROSITE" id="PS50846">
    <property type="entry name" value="HMA_2"/>
    <property type="match status" value="1"/>
</dbReference>
<feature type="transmembrane region" description="Helical" evidence="11">
    <location>
        <begin position="226"/>
        <end position="245"/>
    </location>
</feature>
<evidence type="ECO:0000313" key="14">
    <source>
        <dbReference type="Proteomes" id="UP000199514"/>
    </source>
</evidence>
<keyword evidence="7 11" id="KW-0067">ATP-binding</keyword>
<dbReference type="InterPro" id="IPR023299">
    <property type="entry name" value="ATPase_P-typ_cyto_dom_N"/>
</dbReference>
<dbReference type="Gene3D" id="3.40.50.1000">
    <property type="entry name" value="HAD superfamily/HAD-like"/>
    <property type="match status" value="1"/>
</dbReference>
<dbReference type="SUPFAM" id="SSF81665">
    <property type="entry name" value="Calcium ATPase, transmembrane domain M"/>
    <property type="match status" value="1"/>
</dbReference>
<dbReference type="RefSeq" id="WP_245756753.1">
    <property type="nucleotide sequence ID" value="NZ_FOLE01000015.1"/>
</dbReference>
<dbReference type="Pfam" id="PF00403">
    <property type="entry name" value="HMA"/>
    <property type="match status" value="1"/>
</dbReference>
<dbReference type="STRING" id="927664.SAMN05421780_11526"/>
<dbReference type="InterPro" id="IPR036412">
    <property type="entry name" value="HAD-like_sf"/>
</dbReference>
<dbReference type="Gene3D" id="2.70.150.10">
    <property type="entry name" value="Calcium-transporting ATPase, cytoplasmic transduction domain A"/>
    <property type="match status" value="1"/>
</dbReference>
<keyword evidence="3 11" id="KW-1003">Cell membrane</keyword>